<accession>A0A6M3TCT3</accession>
<evidence type="ECO:0000313" key="3">
    <source>
        <dbReference type="Proteomes" id="UP000501738"/>
    </source>
</evidence>
<reference evidence="2 3" key="1">
    <citation type="journal article" date="2020" name="Microb. Biotechnol.">
        <title>Phage biocontrol to combat Pseudomonas syringae pathogens causing disease in cherry.</title>
        <authorList>
            <person name="Rabiey M."/>
            <person name="Roy S.R."/>
            <person name="Holtappels D."/>
            <person name="Franceschetti L."/>
            <person name="Quilty B.J."/>
            <person name="Creeth R."/>
            <person name="Sundin G.W."/>
            <person name="Wagemans J."/>
            <person name="Lavigne R."/>
            <person name="Jackson R.W."/>
        </authorList>
    </citation>
    <scope>NUCLEOTIDE SEQUENCE [LARGE SCALE GENOMIC DNA]</scope>
</reference>
<dbReference type="Proteomes" id="UP000501738">
    <property type="component" value="Segment"/>
</dbReference>
<gene>
    <name evidence="2" type="ORF">PssvBMR5_gp25</name>
</gene>
<organism evidence="2 3">
    <name type="scientific">Pseudomonas phage MR5</name>
    <dbReference type="NCBI Taxonomy" id="2711172"/>
    <lineage>
        <taxon>Viruses</taxon>
        <taxon>Duplodnaviria</taxon>
        <taxon>Heunggongvirae</taxon>
        <taxon>Uroviricota</taxon>
        <taxon>Caudoviricetes</taxon>
        <taxon>Autographivirales</taxon>
        <taxon>Autoscriptoviridae</taxon>
        <taxon>Krylovirinae</taxon>
        <taxon>Mojovirus</taxon>
        <taxon>Mojovirus MR5</taxon>
    </lineage>
</organism>
<dbReference type="EMBL" id="MT104468">
    <property type="protein sequence ID" value="QJD54793.1"/>
    <property type="molecule type" value="Genomic_DNA"/>
</dbReference>
<protein>
    <submittedName>
        <fullName evidence="2">Uncharacterized protein</fullName>
    </submittedName>
</protein>
<feature type="region of interest" description="Disordered" evidence="1">
    <location>
        <begin position="56"/>
        <end position="84"/>
    </location>
</feature>
<evidence type="ECO:0000313" key="2">
    <source>
        <dbReference type="EMBL" id="QJD54793.1"/>
    </source>
</evidence>
<proteinExistence type="predicted"/>
<sequence length="84" mass="9233">MKTTIIYTPSIDGIRVQGTPNVDPGTGVLSVHTSGYEKVAHFERGHWCGFLVEDSAEKTPQQAAEETYLPAPYLPPTKDDDIPF</sequence>
<evidence type="ECO:0000256" key="1">
    <source>
        <dbReference type="SAM" id="MobiDB-lite"/>
    </source>
</evidence>
<keyword evidence="3" id="KW-1185">Reference proteome</keyword>
<name>A0A6M3TCT3_9CAUD</name>